<dbReference type="PANTHER" id="PTHR40050:SF1">
    <property type="entry name" value="INNER SPORE COAT PROTEIN H"/>
    <property type="match status" value="1"/>
</dbReference>
<keyword evidence="3" id="KW-1185">Reference proteome</keyword>
<protein>
    <recommendedName>
        <fullName evidence="4">Coth-domain-containing protein</fullName>
    </recommendedName>
</protein>
<accession>A0A1Y1XIG1</accession>
<evidence type="ECO:0000313" key="3">
    <source>
        <dbReference type="Proteomes" id="UP000193944"/>
    </source>
</evidence>
<dbReference type="EMBL" id="MCFG01000034">
    <property type="protein sequence ID" value="ORX85513.1"/>
    <property type="molecule type" value="Genomic_DNA"/>
</dbReference>
<dbReference type="Proteomes" id="UP000193944">
    <property type="component" value="Unassembled WGS sequence"/>
</dbReference>
<feature type="signal peptide" evidence="1">
    <location>
        <begin position="1"/>
        <end position="20"/>
    </location>
</feature>
<evidence type="ECO:0000313" key="2">
    <source>
        <dbReference type="EMBL" id="ORX85513.1"/>
    </source>
</evidence>
<dbReference type="OrthoDB" id="10267127at2759"/>
<name>A0A1Y1XIG1_9FUNG</name>
<sequence length="640" mass="74084">MSSYLFLIIVLIYIINTCNAVQFKVICTPNEYGGTGVNVNIDGTPHPMTAQPNDILYELNYEGTPNHYFYEIVGNQTMSESILFNGVQREWDPQSTTTLYEVYGRRNTIADDKIKTIPRLFKPLEGYDKYSQLFQEGEIPVFHVKMNATQYDLLTSTTDSVAYPGQAKTTIDKYAKYIVEFDLYTPYEKYHFTNVTFGLSGQGSREMDKKPYKIDLSEGDANKSNTEIFNRKEFKLRSLRYDESYIKNKLASDIAESLGLPITQASFCRLYINGKSYGLYELTDMYKKKFIRRFFNPDHNGDETVYGSLYKGNSGDFPAYLYKDFPGSKQTFDQDIARLYNSEIAPTNGDDLYKDIKTMIDWVYTITPTTPLAEIEKQFDVDMFLKFMVIEYLICHKDGYLGNGNNFFIYVKPNNEKYYFFSYDFDLTFGKWCHAKEGTIDNYVLHVCDPSDPNKPPPPYGSEAKKRDPFLYTQIINHPEIRPKFDQLVKDIVQNLFNLNALGPRIDYFYEFLRDDMYWDIDNFALNTFDTKYFNKEEHEQELPDKAKTDAQYNELDADTENLKSFIKYKSENIAQIFNIQLQSKGEFGEVGGKLITIGKAKNDKNNSDTTTTSSSPIRINKSFSTLLLITIISILSVFF</sequence>
<dbReference type="Pfam" id="PF08757">
    <property type="entry name" value="CotH"/>
    <property type="match status" value="1"/>
</dbReference>
<organism evidence="2 3">
    <name type="scientific">Anaeromyces robustus</name>
    <dbReference type="NCBI Taxonomy" id="1754192"/>
    <lineage>
        <taxon>Eukaryota</taxon>
        <taxon>Fungi</taxon>
        <taxon>Fungi incertae sedis</taxon>
        <taxon>Chytridiomycota</taxon>
        <taxon>Chytridiomycota incertae sedis</taxon>
        <taxon>Neocallimastigomycetes</taxon>
        <taxon>Neocallimastigales</taxon>
        <taxon>Neocallimastigaceae</taxon>
        <taxon>Anaeromyces</taxon>
    </lineage>
</organism>
<proteinExistence type="predicted"/>
<keyword evidence="1" id="KW-0732">Signal</keyword>
<dbReference type="PANTHER" id="PTHR40050">
    <property type="entry name" value="INNER SPORE COAT PROTEIN H"/>
    <property type="match status" value="1"/>
</dbReference>
<reference evidence="2 3" key="1">
    <citation type="submission" date="2016-08" db="EMBL/GenBank/DDBJ databases">
        <title>A Parts List for Fungal Cellulosomes Revealed by Comparative Genomics.</title>
        <authorList>
            <consortium name="DOE Joint Genome Institute"/>
            <person name="Haitjema C.H."/>
            <person name="Gilmore S.P."/>
            <person name="Henske J.K."/>
            <person name="Solomon K.V."/>
            <person name="De Groot R."/>
            <person name="Kuo A."/>
            <person name="Mondo S.J."/>
            <person name="Salamov A.A."/>
            <person name="Labutti K."/>
            <person name="Zhao Z."/>
            <person name="Chiniquy J."/>
            <person name="Barry K."/>
            <person name="Brewer H.M."/>
            <person name="Purvine S.O."/>
            <person name="Wright A.T."/>
            <person name="Boxma B."/>
            <person name="Van Alen T."/>
            <person name="Hackstein J.H."/>
            <person name="Baker S.E."/>
            <person name="Grigoriev I.V."/>
            <person name="O'Malley M.A."/>
        </authorList>
    </citation>
    <scope>NUCLEOTIDE SEQUENCE [LARGE SCALE GENOMIC DNA]</scope>
    <source>
        <strain evidence="2 3">S4</strain>
    </source>
</reference>
<dbReference type="AlphaFoldDB" id="A0A1Y1XIG1"/>
<feature type="chain" id="PRO_5012033573" description="Coth-domain-containing protein" evidence="1">
    <location>
        <begin position="21"/>
        <end position="640"/>
    </location>
</feature>
<comment type="caution">
    <text evidence="2">The sequence shown here is derived from an EMBL/GenBank/DDBJ whole genome shotgun (WGS) entry which is preliminary data.</text>
</comment>
<gene>
    <name evidence="2" type="ORF">BCR32DRAFT_325381</name>
</gene>
<evidence type="ECO:0000256" key="1">
    <source>
        <dbReference type="SAM" id="SignalP"/>
    </source>
</evidence>
<dbReference type="InterPro" id="IPR014867">
    <property type="entry name" value="Spore_coat_CotH_CotH2/3/7"/>
</dbReference>
<evidence type="ECO:0008006" key="4">
    <source>
        <dbReference type="Google" id="ProtNLM"/>
    </source>
</evidence>
<reference evidence="2 3" key="2">
    <citation type="submission" date="2016-08" db="EMBL/GenBank/DDBJ databases">
        <title>Pervasive Adenine N6-methylation of Active Genes in Fungi.</title>
        <authorList>
            <consortium name="DOE Joint Genome Institute"/>
            <person name="Mondo S.J."/>
            <person name="Dannebaum R.O."/>
            <person name="Kuo R.C."/>
            <person name="Labutti K."/>
            <person name="Haridas S."/>
            <person name="Kuo A."/>
            <person name="Salamov A."/>
            <person name="Ahrendt S.R."/>
            <person name="Lipzen A."/>
            <person name="Sullivan W."/>
            <person name="Andreopoulos W.B."/>
            <person name="Clum A."/>
            <person name="Lindquist E."/>
            <person name="Daum C."/>
            <person name="Ramamoorthy G.K."/>
            <person name="Gryganskyi A."/>
            <person name="Culley D."/>
            <person name="Magnuson J.K."/>
            <person name="James T.Y."/>
            <person name="O'Malley M.A."/>
            <person name="Stajich J.E."/>
            <person name="Spatafora J.W."/>
            <person name="Visel A."/>
            <person name="Grigoriev I.V."/>
        </authorList>
    </citation>
    <scope>NUCLEOTIDE SEQUENCE [LARGE SCALE GENOMIC DNA]</scope>
    <source>
        <strain evidence="2 3">S4</strain>
    </source>
</reference>